<evidence type="ECO:0000256" key="4">
    <source>
        <dbReference type="ARBA" id="ARBA00022982"/>
    </source>
</evidence>
<dbReference type="RefSeq" id="WP_183631302.1">
    <property type="nucleotide sequence ID" value="NZ_BAABLE010000011.1"/>
</dbReference>
<sequence length="143" mass="15426">MQIVCPHCTTLNRVPEERLKDGPVCGQCKAALLTGEPVELTEANFEAFASKSDLPALIDFWAAWCGPCRMMAPQFALAAKEMAGEVVFAKLDTEAQPRIAGMFNVRSIPTLSLVKGGQELAREAGARPAAEIVRWARAAVVRA</sequence>
<dbReference type="NCBIfam" id="NF008229">
    <property type="entry name" value="PRK10996.1"/>
    <property type="match status" value="1"/>
</dbReference>
<accession>A0A840BBZ3</accession>
<dbReference type="Gene3D" id="3.40.30.10">
    <property type="entry name" value="Glutaredoxin"/>
    <property type="match status" value="1"/>
</dbReference>
<keyword evidence="5" id="KW-1015">Disulfide bond</keyword>
<evidence type="ECO:0000313" key="9">
    <source>
        <dbReference type="EMBL" id="MBB4011061.1"/>
    </source>
</evidence>
<evidence type="ECO:0000259" key="8">
    <source>
        <dbReference type="PROSITE" id="PS51352"/>
    </source>
</evidence>
<dbReference type="Pfam" id="PF00085">
    <property type="entry name" value="Thioredoxin"/>
    <property type="match status" value="1"/>
</dbReference>
<dbReference type="InterPro" id="IPR005746">
    <property type="entry name" value="Thioredoxin"/>
</dbReference>
<dbReference type="NCBIfam" id="TIGR01068">
    <property type="entry name" value="thioredoxin"/>
    <property type="match status" value="1"/>
</dbReference>
<dbReference type="GO" id="GO:0005829">
    <property type="term" value="C:cytosol"/>
    <property type="evidence" value="ECO:0007669"/>
    <property type="project" value="TreeGrafter"/>
</dbReference>
<name>A0A840BBZ3_9RHOO</name>
<reference evidence="9 10" key="1">
    <citation type="submission" date="2020-08" db="EMBL/GenBank/DDBJ databases">
        <title>Genomic Encyclopedia of Type Strains, Phase IV (KMG-IV): sequencing the most valuable type-strain genomes for metagenomic binning, comparative biology and taxonomic classification.</title>
        <authorList>
            <person name="Goeker M."/>
        </authorList>
    </citation>
    <scope>NUCLEOTIDE SEQUENCE [LARGE SCALE GENOMIC DNA]</scope>
    <source>
        <strain evidence="9 10">DSM 106739</strain>
    </source>
</reference>
<dbReference type="PROSITE" id="PS00194">
    <property type="entry name" value="THIOREDOXIN_1"/>
    <property type="match status" value="1"/>
</dbReference>
<keyword evidence="4" id="KW-0249">Electron transport</keyword>
<dbReference type="AlphaFoldDB" id="A0A840BBZ3"/>
<comment type="similarity">
    <text evidence="1">Belongs to the thioredoxin family.</text>
</comment>
<gene>
    <name evidence="9" type="ORF">GGR36_000369</name>
</gene>
<dbReference type="GO" id="GO:0015035">
    <property type="term" value="F:protein-disulfide reductase activity"/>
    <property type="evidence" value="ECO:0007669"/>
    <property type="project" value="UniProtKB-UniRule"/>
</dbReference>
<protein>
    <recommendedName>
        <fullName evidence="7">Thioredoxin</fullName>
    </recommendedName>
</protein>
<dbReference type="InterPro" id="IPR013766">
    <property type="entry name" value="Thioredoxin_domain"/>
</dbReference>
<dbReference type="CDD" id="cd02947">
    <property type="entry name" value="TRX_family"/>
    <property type="match status" value="1"/>
</dbReference>
<dbReference type="Proteomes" id="UP000561045">
    <property type="component" value="Unassembled WGS sequence"/>
</dbReference>
<dbReference type="PRINTS" id="PR00421">
    <property type="entry name" value="THIOREDOXIN"/>
</dbReference>
<dbReference type="InterPro" id="IPR049299">
    <property type="entry name" value="Thio2_N"/>
</dbReference>
<evidence type="ECO:0000313" key="10">
    <source>
        <dbReference type="Proteomes" id="UP000561045"/>
    </source>
</evidence>
<evidence type="ECO:0000256" key="2">
    <source>
        <dbReference type="ARBA" id="ARBA00022448"/>
    </source>
</evidence>
<dbReference type="Gene3D" id="2.30.30.380">
    <property type="entry name" value="Zn-finger domain of Sec23/24"/>
    <property type="match status" value="1"/>
</dbReference>
<evidence type="ECO:0000256" key="5">
    <source>
        <dbReference type="ARBA" id="ARBA00023157"/>
    </source>
</evidence>
<dbReference type="PANTHER" id="PTHR45663:SF40">
    <property type="entry name" value="THIOREDOXIN 2"/>
    <property type="match status" value="1"/>
</dbReference>
<keyword evidence="9" id="KW-0560">Oxidoreductase</keyword>
<dbReference type="InterPro" id="IPR036249">
    <property type="entry name" value="Thioredoxin-like_sf"/>
</dbReference>
<evidence type="ECO:0000256" key="7">
    <source>
        <dbReference type="NCBIfam" id="TIGR01068"/>
    </source>
</evidence>
<evidence type="ECO:0000256" key="6">
    <source>
        <dbReference type="ARBA" id="ARBA00023284"/>
    </source>
</evidence>
<comment type="caution">
    <text evidence="9">The sequence shown here is derived from an EMBL/GenBank/DDBJ whole genome shotgun (WGS) entry which is preliminary data.</text>
</comment>
<keyword evidence="10" id="KW-1185">Reference proteome</keyword>
<dbReference type="PROSITE" id="PS51352">
    <property type="entry name" value="THIOREDOXIN_2"/>
    <property type="match status" value="1"/>
</dbReference>
<proteinExistence type="inferred from homology"/>
<keyword evidence="2" id="KW-0813">Transport</keyword>
<dbReference type="InterPro" id="IPR017937">
    <property type="entry name" value="Thioredoxin_CS"/>
</dbReference>
<dbReference type="Pfam" id="PF21352">
    <property type="entry name" value="Zn_ribbon_Thio2"/>
    <property type="match status" value="1"/>
</dbReference>
<organism evidence="9 10">
    <name type="scientific">Niveibacterium umoris</name>
    <dbReference type="NCBI Taxonomy" id="1193620"/>
    <lineage>
        <taxon>Bacteria</taxon>
        <taxon>Pseudomonadati</taxon>
        <taxon>Pseudomonadota</taxon>
        <taxon>Betaproteobacteria</taxon>
        <taxon>Rhodocyclales</taxon>
        <taxon>Rhodocyclaceae</taxon>
        <taxon>Niveibacterium</taxon>
    </lineage>
</organism>
<dbReference type="EMBL" id="JACIET010000001">
    <property type="protein sequence ID" value="MBB4011061.1"/>
    <property type="molecule type" value="Genomic_DNA"/>
</dbReference>
<evidence type="ECO:0000256" key="3">
    <source>
        <dbReference type="ARBA" id="ARBA00022723"/>
    </source>
</evidence>
<dbReference type="SUPFAM" id="SSF52833">
    <property type="entry name" value="Thioredoxin-like"/>
    <property type="match status" value="1"/>
</dbReference>
<keyword evidence="6" id="KW-0676">Redox-active center</keyword>
<evidence type="ECO:0000256" key="1">
    <source>
        <dbReference type="ARBA" id="ARBA00008987"/>
    </source>
</evidence>
<dbReference type="PANTHER" id="PTHR45663">
    <property type="entry name" value="GEO12009P1"/>
    <property type="match status" value="1"/>
</dbReference>
<feature type="domain" description="Thioredoxin" evidence="8">
    <location>
        <begin position="19"/>
        <end position="141"/>
    </location>
</feature>
<dbReference type="GO" id="GO:0046872">
    <property type="term" value="F:metal ion binding"/>
    <property type="evidence" value="ECO:0007669"/>
    <property type="project" value="UniProtKB-KW"/>
</dbReference>
<keyword evidence="3" id="KW-0479">Metal-binding</keyword>
<dbReference type="FunFam" id="3.40.30.10:FF:000001">
    <property type="entry name" value="Thioredoxin"/>
    <property type="match status" value="1"/>
</dbReference>